<evidence type="ECO:0000313" key="1">
    <source>
        <dbReference type="EMBL" id="KGR88390.1"/>
    </source>
</evidence>
<organism evidence="1 2">
    <name type="scientific">Lysinibacillus odysseyi 34hs-1 = NBRC 100172</name>
    <dbReference type="NCBI Taxonomy" id="1220589"/>
    <lineage>
        <taxon>Bacteria</taxon>
        <taxon>Bacillati</taxon>
        <taxon>Bacillota</taxon>
        <taxon>Bacilli</taxon>
        <taxon>Bacillales</taxon>
        <taxon>Bacillaceae</taxon>
        <taxon>Lysinibacillus</taxon>
    </lineage>
</organism>
<reference evidence="1 2" key="1">
    <citation type="submission" date="2014-02" db="EMBL/GenBank/DDBJ databases">
        <title>Draft genome sequence of Lysinibacillus odysseyi NBRC 100172.</title>
        <authorList>
            <person name="Zhang F."/>
            <person name="Wang G."/>
            <person name="Zhang L."/>
        </authorList>
    </citation>
    <scope>NUCLEOTIDE SEQUENCE [LARGE SCALE GENOMIC DNA]</scope>
    <source>
        <strain evidence="1 2">NBRC 100172</strain>
    </source>
</reference>
<dbReference type="Proteomes" id="UP000030437">
    <property type="component" value="Unassembled WGS sequence"/>
</dbReference>
<accession>A0A0A3IY71</accession>
<evidence type="ECO:0000313" key="2">
    <source>
        <dbReference type="Proteomes" id="UP000030437"/>
    </source>
</evidence>
<proteinExistence type="predicted"/>
<dbReference type="AlphaFoldDB" id="A0A0A3IY71"/>
<comment type="caution">
    <text evidence="1">The sequence shown here is derived from an EMBL/GenBank/DDBJ whole genome shotgun (WGS) entry which is preliminary data.</text>
</comment>
<gene>
    <name evidence="1" type="ORF">CD32_01630</name>
</gene>
<name>A0A0A3IY71_9BACI</name>
<dbReference type="RefSeq" id="WP_036150466.1">
    <property type="nucleotide sequence ID" value="NZ_AVCX01000023.1"/>
</dbReference>
<keyword evidence="2" id="KW-1185">Reference proteome</keyword>
<dbReference type="EMBL" id="JPVP01000040">
    <property type="protein sequence ID" value="KGR88390.1"/>
    <property type="molecule type" value="Genomic_DNA"/>
</dbReference>
<sequence>MCTIAVVRFMYFSRFDMVERPGMLVLEVPHDRKLKDVELLEMVRHRGYNVTRIIKNEDAETEWVMLTEDMFH</sequence>
<protein>
    <submittedName>
        <fullName evidence="1">Uncharacterized protein</fullName>
    </submittedName>
</protein>